<name>A0ABU4RTZ3_9HYPH</name>
<sequence length="58" mass="5849">MPMNLGLGLSLPSRSGPIVIPPDPGGGVPTPPAGYTLLKFPDGSYVTTPEGNYLAAPV</sequence>
<reference evidence="1 2" key="1">
    <citation type="submission" date="2023-11" db="EMBL/GenBank/DDBJ databases">
        <authorList>
            <person name="Bao R."/>
        </authorList>
    </citation>
    <scope>NUCLEOTIDE SEQUENCE [LARGE SCALE GENOMIC DNA]</scope>
    <source>
        <strain evidence="1 2">PJ23</strain>
    </source>
</reference>
<accession>A0ABU4RTZ3</accession>
<organism evidence="1 2">
    <name type="scientific">Terrihabitans rhizophilus</name>
    <dbReference type="NCBI Taxonomy" id="3092662"/>
    <lineage>
        <taxon>Bacteria</taxon>
        <taxon>Pseudomonadati</taxon>
        <taxon>Pseudomonadota</taxon>
        <taxon>Alphaproteobacteria</taxon>
        <taxon>Hyphomicrobiales</taxon>
        <taxon>Terrihabitans</taxon>
    </lineage>
</organism>
<evidence type="ECO:0000313" key="2">
    <source>
        <dbReference type="Proteomes" id="UP001274321"/>
    </source>
</evidence>
<dbReference type="Proteomes" id="UP001274321">
    <property type="component" value="Unassembled WGS sequence"/>
</dbReference>
<proteinExistence type="predicted"/>
<dbReference type="EMBL" id="JAXAFJ010000005">
    <property type="protein sequence ID" value="MDX6806296.1"/>
    <property type="molecule type" value="Genomic_DNA"/>
</dbReference>
<protein>
    <submittedName>
        <fullName evidence="1">Uncharacterized protein</fullName>
    </submittedName>
</protein>
<comment type="caution">
    <text evidence="1">The sequence shown here is derived from an EMBL/GenBank/DDBJ whole genome shotgun (WGS) entry which is preliminary data.</text>
</comment>
<evidence type="ECO:0000313" key="1">
    <source>
        <dbReference type="EMBL" id="MDX6806296.1"/>
    </source>
</evidence>
<keyword evidence="2" id="KW-1185">Reference proteome</keyword>
<gene>
    <name evidence="1" type="ORF">SCD90_09480</name>
</gene>